<proteinExistence type="inferred from homology"/>
<dbReference type="InterPro" id="IPR033694">
    <property type="entry name" value="PGPEP1_Cys_AS"/>
</dbReference>
<keyword evidence="3" id="KW-0645">Protease</keyword>
<sequence>MNPVGLPAQRAYAGGMTTVLLTGFEPFGGDPSNPSGEAVHLVASRWSGPETLVTAVLPVTFGGGAAAMRELIAEHRPDVVVAAGLAGGRAAVGVERIAVNLVDARIPDNAGAQPVDAPSVAGAPPAAFATLPVKAITGALSAAGIPAELSHSAGTFVCNHVFFTAMDTAPAGVRAGFVHVPWSAEHAPSADAPTLPLHDIARALEITVRTSLDTGVDAAVPGGAIH</sequence>
<dbReference type="InterPro" id="IPR000816">
    <property type="entry name" value="Peptidase_C15"/>
</dbReference>
<keyword evidence="4 7" id="KW-0378">Hydrolase</keyword>
<gene>
    <name evidence="7" type="primary">pcp</name>
    <name evidence="7" type="ORF">RS81_00653</name>
</gene>
<dbReference type="AlphaFoldDB" id="A0A0M2HI36"/>
<dbReference type="GO" id="GO:0005829">
    <property type="term" value="C:cytosol"/>
    <property type="evidence" value="ECO:0007669"/>
    <property type="project" value="InterPro"/>
</dbReference>
<feature type="active site" evidence="6">
    <location>
        <position position="158"/>
    </location>
</feature>
<protein>
    <recommendedName>
        <fullName evidence="6">Pyroglutamyl-peptidase I</fullName>
        <ecNumber evidence="6">3.4.19.3</ecNumber>
    </recommendedName>
</protein>
<dbReference type="PRINTS" id="PR00706">
    <property type="entry name" value="PYROGLUPTASE"/>
</dbReference>
<evidence type="ECO:0000313" key="8">
    <source>
        <dbReference type="Proteomes" id="UP000033956"/>
    </source>
</evidence>
<dbReference type="EMBL" id="JYIZ01000034">
    <property type="protein sequence ID" value="KJL43976.1"/>
    <property type="molecule type" value="Genomic_DNA"/>
</dbReference>
<dbReference type="InterPro" id="IPR016125">
    <property type="entry name" value="Peptidase_C15-like"/>
</dbReference>
<dbReference type="PATRIC" id="fig|92835.4.peg.670"/>
<keyword evidence="8" id="KW-1185">Reference proteome</keyword>
<dbReference type="EC" id="3.4.19.3" evidence="6"/>
<organism evidence="7 8">
    <name type="scientific">Microbacterium terrae</name>
    <dbReference type="NCBI Taxonomy" id="69369"/>
    <lineage>
        <taxon>Bacteria</taxon>
        <taxon>Bacillati</taxon>
        <taxon>Actinomycetota</taxon>
        <taxon>Actinomycetes</taxon>
        <taxon>Micrococcales</taxon>
        <taxon>Microbacteriaceae</taxon>
        <taxon>Microbacterium</taxon>
    </lineage>
</organism>
<dbReference type="Proteomes" id="UP000033956">
    <property type="component" value="Unassembled WGS sequence"/>
</dbReference>
<dbReference type="GO" id="GO:0006508">
    <property type="term" value="P:proteolysis"/>
    <property type="evidence" value="ECO:0007669"/>
    <property type="project" value="UniProtKB-KW"/>
</dbReference>
<name>A0A0M2HI36_9MICO</name>
<evidence type="ECO:0000256" key="6">
    <source>
        <dbReference type="PROSITE-ProRule" id="PRU10077"/>
    </source>
</evidence>
<keyword evidence="5" id="KW-0788">Thiol protease</keyword>
<reference evidence="7 8" key="1">
    <citation type="submission" date="2015-02" db="EMBL/GenBank/DDBJ databases">
        <title>Draft genome sequences of ten Microbacterium spp. with emphasis on heavy metal contaminated environments.</title>
        <authorList>
            <person name="Corretto E."/>
        </authorList>
    </citation>
    <scope>NUCLEOTIDE SEQUENCE [LARGE SCALE GENOMIC DNA]</scope>
    <source>
        <strain evidence="7 8">DSM 12510</strain>
    </source>
</reference>
<dbReference type="NCBIfam" id="NF009676">
    <property type="entry name" value="PRK13197.1"/>
    <property type="match status" value="1"/>
</dbReference>
<dbReference type="GO" id="GO:0016920">
    <property type="term" value="F:pyroglutamyl-peptidase activity"/>
    <property type="evidence" value="ECO:0007669"/>
    <property type="project" value="UniProtKB-EC"/>
</dbReference>
<evidence type="ECO:0000256" key="4">
    <source>
        <dbReference type="ARBA" id="ARBA00022801"/>
    </source>
</evidence>
<evidence type="ECO:0000313" key="7">
    <source>
        <dbReference type="EMBL" id="KJL43976.1"/>
    </source>
</evidence>
<dbReference type="CDD" id="cd00501">
    <property type="entry name" value="Peptidase_C15"/>
    <property type="match status" value="1"/>
</dbReference>
<comment type="similarity">
    <text evidence="1">Belongs to the peptidase C15 family.</text>
</comment>
<comment type="caution">
    <text evidence="7">The sequence shown here is derived from an EMBL/GenBank/DDBJ whole genome shotgun (WGS) entry which is preliminary data.</text>
</comment>
<evidence type="ECO:0000256" key="1">
    <source>
        <dbReference type="ARBA" id="ARBA00006641"/>
    </source>
</evidence>
<evidence type="ECO:0000256" key="2">
    <source>
        <dbReference type="ARBA" id="ARBA00022490"/>
    </source>
</evidence>
<dbReference type="PIRSF" id="PIRSF015592">
    <property type="entry name" value="Prld-crbxl_pptds"/>
    <property type="match status" value="1"/>
</dbReference>
<dbReference type="Pfam" id="PF01470">
    <property type="entry name" value="Peptidase_C15"/>
    <property type="match status" value="1"/>
</dbReference>
<dbReference type="NCBIfam" id="TIGR00504">
    <property type="entry name" value="pyro_pdase"/>
    <property type="match status" value="1"/>
</dbReference>
<dbReference type="STRING" id="92835.RS81_00653"/>
<dbReference type="Gene3D" id="3.40.630.20">
    <property type="entry name" value="Peptidase C15, pyroglutamyl peptidase I-like"/>
    <property type="match status" value="1"/>
</dbReference>
<dbReference type="SUPFAM" id="SSF53182">
    <property type="entry name" value="Pyrrolidone carboxyl peptidase (pyroglutamate aminopeptidase)"/>
    <property type="match status" value="1"/>
</dbReference>
<dbReference type="PROSITE" id="PS01334">
    <property type="entry name" value="PYRASE_CYS"/>
    <property type="match status" value="1"/>
</dbReference>
<dbReference type="PANTHER" id="PTHR23402">
    <property type="entry name" value="PROTEASE FAMILY C15 PYROGLUTAMYL-PEPTIDASE I-RELATED"/>
    <property type="match status" value="1"/>
</dbReference>
<dbReference type="InterPro" id="IPR036440">
    <property type="entry name" value="Peptidase_C15-like_sf"/>
</dbReference>
<dbReference type="InterPro" id="IPR029762">
    <property type="entry name" value="PGP-I_bact-type"/>
</dbReference>
<evidence type="ECO:0000256" key="5">
    <source>
        <dbReference type="ARBA" id="ARBA00022807"/>
    </source>
</evidence>
<comment type="catalytic activity">
    <reaction evidence="6">
        <text>Release of an N-terminal pyroglutamyl group from a polypeptide, the second amino acid generally not being Pro.</text>
        <dbReference type="EC" id="3.4.19.3"/>
    </reaction>
</comment>
<evidence type="ECO:0000256" key="3">
    <source>
        <dbReference type="ARBA" id="ARBA00022670"/>
    </source>
</evidence>
<keyword evidence="2" id="KW-0963">Cytoplasm</keyword>
<dbReference type="PANTHER" id="PTHR23402:SF1">
    <property type="entry name" value="PYROGLUTAMYL-PEPTIDASE I"/>
    <property type="match status" value="1"/>
</dbReference>
<accession>A0A0M2HI36</accession>